<accession>A0A8H4UHD7</accession>
<gene>
    <name evidence="2" type="ORF">FZEAL_7002</name>
</gene>
<keyword evidence="3" id="KW-1185">Reference proteome</keyword>
<proteinExistence type="predicted"/>
<reference evidence="2" key="2">
    <citation type="submission" date="2020-05" db="EMBL/GenBank/DDBJ databases">
        <authorList>
            <person name="Kim H.-S."/>
            <person name="Proctor R.H."/>
            <person name="Brown D.W."/>
        </authorList>
    </citation>
    <scope>NUCLEOTIDE SEQUENCE</scope>
    <source>
        <strain evidence="2">NRRL 22465</strain>
    </source>
</reference>
<protein>
    <submittedName>
        <fullName evidence="2">Uncharacterized protein</fullName>
    </submittedName>
</protein>
<dbReference type="EMBL" id="JABEYC010000551">
    <property type="protein sequence ID" value="KAF4976317.1"/>
    <property type="molecule type" value="Genomic_DNA"/>
</dbReference>
<evidence type="ECO:0000313" key="3">
    <source>
        <dbReference type="Proteomes" id="UP000635477"/>
    </source>
</evidence>
<dbReference type="OrthoDB" id="3431997at2759"/>
<evidence type="ECO:0000256" key="1">
    <source>
        <dbReference type="SAM" id="MobiDB-lite"/>
    </source>
</evidence>
<dbReference type="Proteomes" id="UP000635477">
    <property type="component" value="Unassembled WGS sequence"/>
</dbReference>
<organism evidence="2 3">
    <name type="scientific">Fusarium zealandicum</name>
    <dbReference type="NCBI Taxonomy" id="1053134"/>
    <lineage>
        <taxon>Eukaryota</taxon>
        <taxon>Fungi</taxon>
        <taxon>Dikarya</taxon>
        <taxon>Ascomycota</taxon>
        <taxon>Pezizomycotina</taxon>
        <taxon>Sordariomycetes</taxon>
        <taxon>Hypocreomycetidae</taxon>
        <taxon>Hypocreales</taxon>
        <taxon>Nectriaceae</taxon>
        <taxon>Fusarium</taxon>
        <taxon>Fusarium staphyleae species complex</taxon>
    </lineage>
</organism>
<feature type="compositionally biased region" description="Low complexity" evidence="1">
    <location>
        <begin position="37"/>
        <end position="51"/>
    </location>
</feature>
<feature type="compositionally biased region" description="Polar residues" evidence="1">
    <location>
        <begin position="1"/>
        <end position="12"/>
    </location>
</feature>
<name>A0A8H4UHD7_9HYPO</name>
<dbReference type="AlphaFoldDB" id="A0A8H4UHD7"/>
<comment type="caution">
    <text evidence="2">The sequence shown here is derived from an EMBL/GenBank/DDBJ whole genome shotgun (WGS) entry which is preliminary data.</text>
</comment>
<reference evidence="2" key="1">
    <citation type="journal article" date="2020" name="BMC Genomics">
        <title>Correction to: Identification and distribution of gene clusters required for synthesis of sphingolipid metabolism inhibitors in diverse species of the filamentous fungus Fusarium.</title>
        <authorList>
            <person name="Kim H.S."/>
            <person name="Lohmar J.M."/>
            <person name="Busman M."/>
            <person name="Brown D.W."/>
            <person name="Naumann T.A."/>
            <person name="Divon H.H."/>
            <person name="Lysoe E."/>
            <person name="Uhlig S."/>
            <person name="Proctor R.H."/>
        </authorList>
    </citation>
    <scope>NUCLEOTIDE SEQUENCE</scope>
    <source>
        <strain evidence="2">NRRL 22465</strain>
    </source>
</reference>
<sequence length="287" mass="30638">MGILTKLSNRNNHPVPDEPPPSYDESESKHQKPPPQASSSSARPTSSSQHQPPAPGPSQPAQIPRQFPPTFNLYHQGWPAGAYTLGEHQNQPIYLYTVHSGLSSQPPVLLHSGPDESFPPLASAEFAFFGASFEVELPAVPGSQAPVAREAVQAVISRGGLGTAYRFNIEVGLGGNGQRELFEWRRSSGAAVASLGGYSYGWKLVRMARGPPGGAAGGNLDFVPGGPTDSQGNEVVATWARGGGRSLSKAMHFQFTGTGVTGLLGERWAIMTVITALTEFQREQRRR</sequence>
<evidence type="ECO:0000313" key="2">
    <source>
        <dbReference type="EMBL" id="KAF4976317.1"/>
    </source>
</evidence>
<feature type="region of interest" description="Disordered" evidence="1">
    <location>
        <begin position="1"/>
        <end position="70"/>
    </location>
</feature>